<evidence type="ECO:0000313" key="2">
    <source>
        <dbReference type="EMBL" id="RKF59267.1"/>
    </source>
</evidence>
<reference evidence="2 3" key="1">
    <citation type="journal article" date="2018" name="BMC Genomics">
        <title>Comparative genome analyses reveal sequence features reflecting distinct modes of host-adaptation between dicot and monocot powdery mildew.</title>
        <authorList>
            <person name="Wu Y."/>
            <person name="Ma X."/>
            <person name="Pan Z."/>
            <person name="Kale S.D."/>
            <person name="Song Y."/>
            <person name="King H."/>
            <person name="Zhang Q."/>
            <person name="Presley C."/>
            <person name="Deng X."/>
            <person name="Wei C.I."/>
            <person name="Xiao S."/>
        </authorList>
    </citation>
    <scope>NUCLEOTIDE SEQUENCE [LARGE SCALE GENOMIC DNA]</scope>
    <source>
        <strain evidence="2">UCSC1</strain>
    </source>
</reference>
<dbReference type="AlphaFoldDB" id="A0A420HPD9"/>
<sequence length="152" mass="17425">MAMPTRNVVSDPAKTTENPSQETTKEIFNSNTEFVGKIREHSISSSPLTNQTDTTTSETTTTIVSEFKQGAKIPNRASLSTNNLTRVLVLDSHNKKLAKRSFFGTSSVKRLLRCFRFTDKRSDHEDYIANRKQGIWELGKEHRKGWIFRNFR</sequence>
<proteinExistence type="predicted"/>
<evidence type="ECO:0000313" key="3">
    <source>
        <dbReference type="Proteomes" id="UP000285405"/>
    </source>
</evidence>
<evidence type="ECO:0000256" key="1">
    <source>
        <dbReference type="SAM" id="MobiDB-lite"/>
    </source>
</evidence>
<organism evidence="2 3">
    <name type="scientific">Golovinomyces cichoracearum</name>
    <dbReference type="NCBI Taxonomy" id="62708"/>
    <lineage>
        <taxon>Eukaryota</taxon>
        <taxon>Fungi</taxon>
        <taxon>Dikarya</taxon>
        <taxon>Ascomycota</taxon>
        <taxon>Pezizomycotina</taxon>
        <taxon>Leotiomycetes</taxon>
        <taxon>Erysiphales</taxon>
        <taxon>Erysiphaceae</taxon>
        <taxon>Golovinomyces</taxon>
    </lineage>
</organism>
<comment type="caution">
    <text evidence="2">The sequence shown here is derived from an EMBL/GenBank/DDBJ whole genome shotgun (WGS) entry which is preliminary data.</text>
</comment>
<dbReference type="EMBL" id="MCBR01017672">
    <property type="protein sequence ID" value="RKF59267.1"/>
    <property type="molecule type" value="Genomic_DNA"/>
</dbReference>
<name>A0A420HPD9_9PEZI</name>
<dbReference type="OrthoDB" id="3597273at2759"/>
<protein>
    <submittedName>
        <fullName evidence="2">Uncharacterized protein</fullName>
    </submittedName>
</protein>
<feature type="region of interest" description="Disordered" evidence="1">
    <location>
        <begin position="1"/>
        <end position="25"/>
    </location>
</feature>
<feature type="compositionally biased region" description="Polar residues" evidence="1">
    <location>
        <begin position="13"/>
        <end position="25"/>
    </location>
</feature>
<accession>A0A420HPD9</accession>
<dbReference type="Proteomes" id="UP000285405">
    <property type="component" value="Unassembled WGS sequence"/>
</dbReference>
<gene>
    <name evidence="2" type="ORF">GcC1_176008</name>
</gene>